<evidence type="ECO:0000313" key="1">
    <source>
        <dbReference type="EMBL" id="JAA88161.1"/>
    </source>
</evidence>
<protein>
    <submittedName>
        <fullName evidence="1">Uncharacterized protein</fullName>
    </submittedName>
</protein>
<name>S4P7X5_9NEOP</name>
<proteinExistence type="predicted"/>
<dbReference type="EMBL" id="GAIX01004399">
    <property type="protein sequence ID" value="JAA88161.1"/>
    <property type="molecule type" value="Transcribed_RNA"/>
</dbReference>
<reference evidence="1" key="1">
    <citation type="journal article" date="2013" name="BMC Genomics">
        <title>Unscrambling butterfly oogenesis.</title>
        <authorList>
            <person name="Carter J.M."/>
            <person name="Baker S.C."/>
            <person name="Pink R."/>
            <person name="Carter D.R."/>
            <person name="Collins A."/>
            <person name="Tomlin J."/>
            <person name="Gibbs M."/>
            <person name="Breuker C.J."/>
        </authorList>
    </citation>
    <scope>NUCLEOTIDE SEQUENCE</scope>
    <source>
        <tissue evidence="1">Ovary</tissue>
    </source>
</reference>
<reference evidence="1" key="2">
    <citation type="submission" date="2013-05" db="EMBL/GenBank/DDBJ databases">
        <authorList>
            <person name="Carter J.-M."/>
            <person name="Baker S.C."/>
            <person name="Pink R."/>
            <person name="Carter D.R.F."/>
            <person name="Collins A."/>
            <person name="Tomlin J."/>
            <person name="Gibbs M."/>
            <person name="Breuker C.J."/>
        </authorList>
    </citation>
    <scope>NUCLEOTIDE SEQUENCE</scope>
    <source>
        <tissue evidence="1">Ovary</tissue>
    </source>
</reference>
<dbReference type="AlphaFoldDB" id="S4P7X5"/>
<accession>S4P7X5</accession>
<organism evidence="1">
    <name type="scientific">Pararge aegeria</name>
    <name type="common">speckled wood butterfly</name>
    <dbReference type="NCBI Taxonomy" id="116150"/>
    <lineage>
        <taxon>Eukaryota</taxon>
        <taxon>Metazoa</taxon>
        <taxon>Ecdysozoa</taxon>
        <taxon>Arthropoda</taxon>
        <taxon>Hexapoda</taxon>
        <taxon>Insecta</taxon>
        <taxon>Pterygota</taxon>
        <taxon>Neoptera</taxon>
        <taxon>Endopterygota</taxon>
        <taxon>Lepidoptera</taxon>
        <taxon>Glossata</taxon>
        <taxon>Ditrysia</taxon>
        <taxon>Papilionoidea</taxon>
        <taxon>Nymphalidae</taxon>
        <taxon>Satyrinae</taxon>
        <taxon>Satyrini</taxon>
        <taxon>Parargina</taxon>
        <taxon>Pararge</taxon>
    </lineage>
</organism>
<sequence>MLTRKAFLILKCTQTKSRAEASGYNNDKHNNPSKLTLSYWSPYFPNFSGKFLHRNFKIFTSNLKRTP</sequence>